<evidence type="ECO:0008006" key="3">
    <source>
        <dbReference type="Google" id="ProtNLM"/>
    </source>
</evidence>
<gene>
    <name evidence="1" type="ordered locus">Cycma_3701</name>
</gene>
<proteinExistence type="predicted"/>
<dbReference type="AlphaFoldDB" id="G0J2S6"/>
<protein>
    <recommendedName>
        <fullName evidence="3">BioF2-like acetyltransferase domain-containing protein</fullName>
    </recommendedName>
</protein>
<reference evidence="2" key="1">
    <citation type="submission" date="2011-07" db="EMBL/GenBank/DDBJ databases">
        <title>The complete genome of Cyclobacterium marinum DSM 745.</title>
        <authorList>
            <person name="Lucas S."/>
            <person name="Han J."/>
            <person name="Lapidus A."/>
            <person name="Bruce D."/>
            <person name="Goodwin L."/>
            <person name="Pitluck S."/>
            <person name="Peters L."/>
            <person name="Kyrpides N."/>
            <person name="Mavromatis K."/>
            <person name="Ivanova N."/>
            <person name="Ovchinnikova G."/>
            <person name="Chertkov O."/>
            <person name="Detter J.C."/>
            <person name="Tapia R."/>
            <person name="Han C."/>
            <person name="Land M."/>
            <person name="Hauser L."/>
            <person name="Markowitz V."/>
            <person name="Cheng J.-F."/>
            <person name="Hugenholtz P."/>
            <person name="Woyke T."/>
            <person name="Wu D."/>
            <person name="Tindall B."/>
            <person name="Schuetze A."/>
            <person name="Brambilla E."/>
            <person name="Klenk H.-P."/>
            <person name="Eisen J.A."/>
        </authorList>
    </citation>
    <scope>NUCLEOTIDE SEQUENCE [LARGE SCALE GENOMIC DNA]</scope>
    <source>
        <strain evidence="2">ATCC 25205 / DSM 745 / LMG 13164 / NCIMB 1802</strain>
    </source>
</reference>
<keyword evidence="2" id="KW-1185">Reference proteome</keyword>
<dbReference type="RefSeq" id="WP_014021699.1">
    <property type="nucleotide sequence ID" value="NC_015914.1"/>
</dbReference>
<dbReference type="EMBL" id="CP002955">
    <property type="protein sequence ID" value="AEL27413.1"/>
    <property type="molecule type" value="Genomic_DNA"/>
</dbReference>
<evidence type="ECO:0000313" key="2">
    <source>
        <dbReference type="Proteomes" id="UP000001635"/>
    </source>
</evidence>
<dbReference type="SUPFAM" id="SSF55729">
    <property type="entry name" value="Acyl-CoA N-acyltransferases (Nat)"/>
    <property type="match status" value="1"/>
</dbReference>
<organism evidence="1 2">
    <name type="scientific">Cyclobacterium marinum (strain ATCC 25205 / DSM 745 / LMG 13164 / NCIMB 1802)</name>
    <name type="common">Flectobacillus marinus</name>
    <dbReference type="NCBI Taxonomy" id="880070"/>
    <lineage>
        <taxon>Bacteria</taxon>
        <taxon>Pseudomonadati</taxon>
        <taxon>Bacteroidota</taxon>
        <taxon>Cytophagia</taxon>
        <taxon>Cytophagales</taxon>
        <taxon>Cyclobacteriaceae</taxon>
        <taxon>Cyclobacterium</taxon>
    </lineage>
</organism>
<dbReference type="InterPro" id="IPR016181">
    <property type="entry name" value="Acyl_CoA_acyltransferase"/>
</dbReference>
<dbReference type="Gene3D" id="3.40.630.30">
    <property type="match status" value="1"/>
</dbReference>
<dbReference type="STRING" id="880070.Cycma_3701"/>
<dbReference type="HOGENOM" id="CLU_073603_0_0_10"/>
<dbReference type="Proteomes" id="UP000001635">
    <property type="component" value="Chromosome"/>
</dbReference>
<name>G0J2S6_CYCMS</name>
<accession>G0J2S6</accession>
<evidence type="ECO:0000313" key="1">
    <source>
        <dbReference type="EMBL" id="AEL27413.1"/>
    </source>
</evidence>
<sequence>MHYSPDLKEDWGRVLQEATNATLMHERDFLAYHSSGKFQDCSVILYNKNKPVAVFAAHREGEFVHSHKGLSYAGFIHVPGTFDQKLEQFKTLMQYFESLGVSHLQIKETPTFYNSLQEEAMAYILHLTKAKTTQMELSLTIELPLEVKNKGKKANIKQAGRQNLKITESNEVKSFWDTLLVPNLQNRYQTRPTHSYEEMTFLVEKFPDKIRQFNVFQDERMVAGATVYFSKNCIHTQYLASNSTGRELHALDALVNHLANTFTGKYSFLDFGHSNENQGLMINKGLFKWKENFGAKPYIHRHYKVPVESWRNLDRVYKEV</sequence>
<dbReference type="OrthoDB" id="9808687at2"/>
<dbReference type="eggNOG" id="COG3146">
    <property type="taxonomic scope" value="Bacteria"/>
</dbReference>
<dbReference type="KEGG" id="cmr:Cycma_3701"/>